<protein>
    <submittedName>
        <fullName evidence="1">Uncharacterized protein</fullName>
    </submittedName>
</protein>
<accession>A0A0T5VV63</accession>
<evidence type="ECO:0000313" key="2">
    <source>
        <dbReference type="Proteomes" id="UP000051950"/>
    </source>
</evidence>
<organism evidence="1 2">
    <name type="scientific">Pedobacter ginsenosidimutans</name>
    <dbReference type="NCBI Taxonomy" id="687842"/>
    <lineage>
        <taxon>Bacteria</taxon>
        <taxon>Pseudomonadati</taxon>
        <taxon>Bacteroidota</taxon>
        <taxon>Sphingobacteriia</taxon>
        <taxon>Sphingobacteriales</taxon>
        <taxon>Sphingobacteriaceae</taxon>
        <taxon>Pedobacter</taxon>
    </lineage>
</organism>
<evidence type="ECO:0000313" key="1">
    <source>
        <dbReference type="EMBL" id="KRT17751.1"/>
    </source>
</evidence>
<reference evidence="1 2" key="1">
    <citation type="submission" date="2015-11" db="EMBL/GenBank/DDBJ databases">
        <title>Sequence of Pedobacter ginsenosidimutans.</title>
        <authorList>
            <person name="Carson E."/>
            <person name="Keyser V."/>
            <person name="Newman J."/>
            <person name="Miller J."/>
        </authorList>
    </citation>
    <scope>NUCLEOTIDE SEQUENCE [LARGE SCALE GENOMIC DNA]</scope>
    <source>
        <strain evidence="1 2">KACC 14530</strain>
    </source>
</reference>
<gene>
    <name evidence="1" type="ORF">ASU31_00185</name>
</gene>
<proteinExistence type="predicted"/>
<dbReference type="AlphaFoldDB" id="A0A0T5VV63"/>
<name>A0A0T5VV63_9SPHI</name>
<dbReference type="Proteomes" id="UP000051950">
    <property type="component" value="Unassembled WGS sequence"/>
</dbReference>
<dbReference type="EMBL" id="LMZQ01000001">
    <property type="protein sequence ID" value="KRT17751.1"/>
    <property type="molecule type" value="Genomic_DNA"/>
</dbReference>
<comment type="caution">
    <text evidence="1">The sequence shown here is derived from an EMBL/GenBank/DDBJ whole genome shotgun (WGS) entry which is preliminary data.</text>
</comment>
<sequence>MFLKIVENLYKMSIFCFLMNFEQLKIRFSNTGVKYCPALAGNFAKFPDYLEMVNVYGHN</sequence>
<keyword evidence="2" id="KW-1185">Reference proteome</keyword>